<dbReference type="InterPro" id="IPR018247">
    <property type="entry name" value="EF_Hand_1_Ca_BS"/>
</dbReference>
<evidence type="ECO:0000256" key="7">
    <source>
        <dbReference type="SAM" id="Phobius"/>
    </source>
</evidence>
<dbReference type="Pfam" id="PF25886">
    <property type="entry name" value="Msy1"/>
    <property type="match status" value="1"/>
</dbReference>
<dbReference type="InterPro" id="IPR011992">
    <property type="entry name" value="EF-hand-dom_pair"/>
</dbReference>
<dbReference type="OrthoDB" id="544685at2759"/>
<feature type="transmembrane region" description="Helical" evidence="7">
    <location>
        <begin position="123"/>
        <end position="143"/>
    </location>
</feature>
<feature type="transmembrane region" description="Helical" evidence="7">
    <location>
        <begin position="217"/>
        <end position="235"/>
    </location>
</feature>
<keyword evidence="4 7" id="KW-1133">Transmembrane helix</keyword>
<feature type="compositionally biased region" description="Low complexity" evidence="6">
    <location>
        <begin position="906"/>
        <end position="917"/>
    </location>
</feature>
<evidence type="ECO:0000256" key="3">
    <source>
        <dbReference type="ARBA" id="ARBA00022837"/>
    </source>
</evidence>
<dbReference type="GO" id="GO:0005262">
    <property type="term" value="F:calcium channel activity"/>
    <property type="evidence" value="ECO:0007669"/>
    <property type="project" value="TreeGrafter"/>
</dbReference>
<dbReference type="Gene3D" id="1.10.238.10">
    <property type="entry name" value="EF-hand"/>
    <property type="match status" value="1"/>
</dbReference>
<dbReference type="GO" id="GO:0005509">
    <property type="term" value="F:calcium ion binding"/>
    <property type="evidence" value="ECO:0007669"/>
    <property type="project" value="InterPro"/>
</dbReference>
<sequence>MAPLSPRSPSHRGFMPLSNPLSHNYPESDMADIPLRNIQSHASSRSGQRKANQQATFDSPHPSSPGDQEEKSGLFRHRSTPAGRRRAHKDMARQGTGGSDAVKLNVMGRLYNKIVGYSVITRYLVYIVPIAVLLAVPLVIIPITGDTDRVTMGDLHNEDGTLKAKGPTLFHFFLWIEVAWLSLWAGKIVAHLLSPIFMFFCGVVSSGTRKYATVLRALEIPFSLFFWGLATWLVFKYMFTDDQFEWVHTLKRILLALFISSAIFLVEKALVHLISISYHQRSFDNRIKESKHEIRLLGLLYDASRRLFPMYGPEFMEEDYIINDSIDVLLSKRRKGHKRDGSATPMRIVGDIGRVGDKITSMFGNLASEITGKQVFNPTAAHSIVVEALEKARSSEALARRIWMSFVVEGNDALYLDDIVEVLGPSHQAEAEEAFAAIDADGNGDISLDEMVRKVVGIGKERKAITNSIKDIGQALGVFDQILQVLVLLLVIFVFLTVFQSSFVTTIATAGTTLLSLSFVFAVTTQEVLGSCIFLFVKHPFDVGDRVDIQGPEKQQLQVEKISLLFTVFTRIDKMQVVQVPNIQLNNLWIENVTRSKAMKDIVNVNVSYDTSFEDLELLRHELETFVKQPENARDFQPDITIIVNDVGDLDKLSLQITVKHKSNWHNEAVRTARRSKFMCALALALKRIPIYNPGGGGEALGGPTNPTYSVSVADDWAAEARAKADRDKAAGRLVPAKPAVADPEVDDHVAAKVEKQAADHLNERDPLAVAADGWGFDNDTLTSRDPSVEARKRSQDIETIRSDLKREATRGRRKPGEALPPTPLGEDVPGVTISKFKSKSNSNRARSFDVEAGAGLSQSRDMQPSVYPTNSNPYFSPMSHPAAAPPTLQTVVEPPTPFADPLEQAGPSGTSSSSGTSGAGHSGPTGARQRGASMSRPQPQGPLPPVPGQASSGAAPTSKPPGAF</sequence>
<accession>A0A420Y895</accession>
<feature type="transmembrane region" description="Helical" evidence="7">
    <location>
        <begin position="172"/>
        <end position="205"/>
    </location>
</feature>
<feature type="transmembrane region" description="Helical" evidence="7">
    <location>
        <begin position="255"/>
        <end position="278"/>
    </location>
</feature>
<dbReference type="SUPFAM" id="SSF47473">
    <property type="entry name" value="EF-hand"/>
    <property type="match status" value="1"/>
</dbReference>
<keyword evidence="3" id="KW-0106">Calcium</keyword>
<name>A0A420Y895_9PEZI</name>
<dbReference type="InterPro" id="IPR058650">
    <property type="entry name" value="Msy1/2-like"/>
</dbReference>
<feature type="transmembrane region" description="Helical" evidence="7">
    <location>
        <begin position="485"/>
        <end position="508"/>
    </location>
</feature>
<dbReference type="PANTHER" id="PTHR31323:SF14">
    <property type="entry name" value="MECHANOSENSITIVE ION CHANNEL PROTEIN MSY2"/>
    <property type="match status" value="1"/>
</dbReference>
<dbReference type="PROSITE" id="PS50222">
    <property type="entry name" value="EF_HAND_2"/>
    <property type="match status" value="1"/>
</dbReference>
<dbReference type="Gene3D" id="2.30.30.60">
    <property type="match status" value="1"/>
</dbReference>
<evidence type="ECO:0000256" key="1">
    <source>
        <dbReference type="ARBA" id="ARBA00004370"/>
    </source>
</evidence>
<dbReference type="InterPro" id="IPR023408">
    <property type="entry name" value="MscS_beta-dom_sf"/>
</dbReference>
<reference evidence="9 10" key="1">
    <citation type="submission" date="2018-08" db="EMBL/GenBank/DDBJ databases">
        <title>Draft genome of the lignicolous fungus Coniochaeta pulveracea.</title>
        <authorList>
            <person name="Borstlap C.J."/>
            <person name="De Witt R.N."/>
            <person name="Botha A."/>
            <person name="Volschenk H."/>
        </authorList>
    </citation>
    <scope>NUCLEOTIDE SEQUENCE [LARGE SCALE GENOMIC DNA]</scope>
    <source>
        <strain evidence="9 10">CAB683</strain>
    </source>
</reference>
<dbReference type="Pfam" id="PF00924">
    <property type="entry name" value="MS_channel_2nd"/>
    <property type="match status" value="1"/>
</dbReference>
<feature type="domain" description="EF-hand" evidence="8">
    <location>
        <begin position="426"/>
        <end position="461"/>
    </location>
</feature>
<dbReference type="SMART" id="SM00054">
    <property type="entry name" value="EFh"/>
    <property type="match status" value="1"/>
</dbReference>
<feature type="compositionally biased region" description="Polar residues" evidence="6">
    <location>
        <begin position="37"/>
        <end position="57"/>
    </location>
</feature>
<gene>
    <name evidence="9" type="ORF">DL546_005476</name>
</gene>
<dbReference type="AlphaFoldDB" id="A0A420Y895"/>
<keyword evidence="10" id="KW-1185">Reference proteome</keyword>
<keyword evidence="2 7" id="KW-0812">Transmembrane</keyword>
<comment type="subcellular location">
    <subcellularLocation>
        <location evidence="1">Membrane</location>
    </subcellularLocation>
</comment>
<dbReference type="PROSITE" id="PS00018">
    <property type="entry name" value="EF_HAND_1"/>
    <property type="match status" value="1"/>
</dbReference>
<feature type="region of interest" description="Disordered" evidence="6">
    <location>
        <begin position="1"/>
        <end position="98"/>
    </location>
</feature>
<feature type="compositionally biased region" description="Basic residues" evidence="6">
    <location>
        <begin position="74"/>
        <end position="88"/>
    </location>
</feature>
<evidence type="ECO:0000256" key="2">
    <source>
        <dbReference type="ARBA" id="ARBA00022692"/>
    </source>
</evidence>
<comment type="caution">
    <text evidence="9">The sequence shown here is derived from an EMBL/GenBank/DDBJ whole genome shotgun (WGS) entry which is preliminary data.</text>
</comment>
<evidence type="ECO:0000313" key="9">
    <source>
        <dbReference type="EMBL" id="RKU43980.1"/>
    </source>
</evidence>
<feature type="compositionally biased region" description="Polar residues" evidence="6">
    <location>
        <begin position="857"/>
        <end position="875"/>
    </location>
</feature>
<dbReference type="InterPro" id="IPR002048">
    <property type="entry name" value="EF_hand_dom"/>
</dbReference>
<evidence type="ECO:0000256" key="5">
    <source>
        <dbReference type="ARBA" id="ARBA00023136"/>
    </source>
</evidence>
<dbReference type="InterPro" id="IPR006685">
    <property type="entry name" value="MscS_channel_2nd"/>
</dbReference>
<dbReference type="GO" id="GO:0016020">
    <property type="term" value="C:membrane"/>
    <property type="evidence" value="ECO:0007669"/>
    <property type="project" value="UniProtKB-SubCell"/>
</dbReference>
<dbReference type="SUPFAM" id="SSF50182">
    <property type="entry name" value="Sm-like ribonucleoproteins"/>
    <property type="match status" value="1"/>
</dbReference>
<feature type="compositionally biased region" description="Basic and acidic residues" evidence="6">
    <location>
        <begin position="787"/>
        <end position="817"/>
    </location>
</feature>
<feature type="region of interest" description="Disordered" evidence="6">
    <location>
        <begin position="776"/>
        <end position="965"/>
    </location>
</feature>
<evidence type="ECO:0000256" key="6">
    <source>
        <dbReference type="SAM" id="MobiDB-lite"/>
    </source>
</evidence>
<dbReference type="Proteomes" id="UP000275385">
    <property type="component" value="Unassembled WGS sequence"/>
</dbReference>
<dbReference type="PANTHER" id="PTHR31323">
    <property type="entry name" value="MECHANOSENSITIVE ION CHANNEL PROTEIN MSY2"/>
    <property type="match status" value="1"/>
</dbReference>
<dbReference type="GO" id="GO:0006874">
    <property type="term" value="P:intracellular calcium ion homeostasis"/>
    <property type="evidence" value="ECO:0007669"/>
    <property type="project" value="TreeGrafter"/>
</dbReference>
<dbReference type="EMBL" id="QVQW01000036">
    <property type="protein sequence ID" value="RKU43980.1"/>
    <property type="molecule type" value="Genomic_DNA"/>
</dbReference>
<evidence type="ECO:0000256" key="4">
    <source>
        <dbReference type="ARBA" id="ARBA00022989"/>
    </source>
</evidence>
<dbReference type="InterPro" id="IPR010920">
    <property type="entry name" value="LSM_dom_sf"/>
</dbReference>
<evidence type="ECO:0000259" key="8">
    <source>
        <dbReference type="PROSITE" id="PS50222"/>
    </source>
</evidence>
<protein>
    <recommendedName>
        <fullName evidence="8">EF-hand domain-containing protein</fullName>
    </recommendedName>
</protein>
<proteinExistence type="predicted"/>
<keyword evidence="5 7" id="KW-0472">Membrane</keyword>
<organism evidence="9 10">
    <name type="scientific">Coniochaeta pulveracea</name>
    <dbReference type="NCBI Taxonomy" id="177199"/>
    <lineage>
        <taxon>Eukaryota</taxon>
        <taxon>Fungi</taxon>
        <taxon>Dikarya</taxon>
        <taxon>Ascomycota</taxon>
        <taxon>Pezizomycotina</taxon>
        <taxon>Sordariomycetes</taxon>
        <taxon>Sordariomycetidae</taxon>
        <taxon>Coniochaetales</taxon>
        <taxon>Coniochaetaceae</taxon>
        <taxon>Coniochaeta</taxon>
    </lineage>
</organism>
<evidence type="ECO:0000313" key="10">
    <source>
        <dbReference type="Proteomes" id="UP000275385"/>
    </source>
</evidence>